<sequence length="105" mass="12544">MSKKFEEEKIDTEELKENVFNQGKWLRLLWIALFLFIYAWASMVLYIIAVLQFLFNLFTDSPNKSLSELASLFREWMVQIINFVTYQETDKPYPFSDFPKKGGKK</sequence>
<keyword evidence="1" id="KW-0812">Transmembrane</keyword>
<dbReference type="EMBL" id="UINC01003852">
    <property type="protein sequence ID" value="SVA09790.1"/>
    <property type="molecule type" value="Genomic_DNA"/>
</dbReference>
<name>A0A381T0M1_9ZZZZ</name>
<accession>A0A381T0M1</accession>
<proteinExistence type="predicted"/>
<dbReference type="AlphaFoldDB" id="A0A381T0M1"/>
<dbReference type="InterPro" id="IPR025498">
    <property type="entry name" value="DUF4389"/>
</dbReference>
<gene>
    <name evidence="2" type="ORF">METZ01_LOCUS62644</name>
</gene>
<keyword evidence="1" id="KW-1133">Transmembrane helix</keyword>
<evidence type="ECO:0008006" key="3">
    <source>
        <dbReference type="Google" id="ProtNLM"/>
    </source>
</evidence>
<feature type="transmembrane region" description="Helical" evidence="1">
    <location>
        <begin position="28"/>
        <end position="55"/>
    </location>
</feature>
<keyword evidence="1" id="KW-0472">Membrane</keyword>
<evidence type="ECO:0000256" key="1">
    <source>
        <dbReference type="SAM" id="Phobius"/>
    </source>
</evidence>
<evidence type="ECO:0000313" key="2">
    <source>
        <dbReference type="EMBL" id="SVA09790.1"/>
    </source>
</evidence>
<protein>
    <recommendedName>
        <fullName evidence="3">DUF4389 domain-containing protein</fullName>
    </recommendedName>
</protein>
<organism evidence="2">
    <name type="scientific">marine metagenome</name>
    <dbReference type="NCBI Taxonomy" id="408172"/>
    <lineage>
        <taxon>unclassified sequences</taxon>
        <taxon>metagenomes</taxon>
        <taxon>ecological metagenomes</taxon>
    </lineage>
</organism>
<dbReference type="Pfam" id="PF14333">
    <property type="entry name" value="DUF4389"/>
    <property type="match status" value="1"/>
</dbReference>
<reference evidence="2" key="1">
    <citation type="submission" date="2018-05" db="EMBL/GenBank/DDBJ databases">
        <authorList>
            <person name="Lanie J.A."/>
            <person name="Ng W.-L."/>
            <person name="Kazmierczak K.M."/>
            <person name="Andrzejewski T.M."/>
            <person name="Davidsen T.M."/>
            <person name="Wayne K.J."/>
            <person name="Tettelin H."/>
            <person name="Glass J.I."/>
            <person name="Rusch D."/>
            <person name="Podicherti R."/>
            <person name="Tsui H.-C.T."/>
            <person name="Winkler M.E."/>
        </authorList>
    </citation>
    <scope>NUCLEOTIDE SEQUENCE</scope>
</reference>